<protein>
    <submittedName>
        <fullName evidence="7">Putative transmembrane protein</fullName>
    </submittedName>
</protein>
<dbReference type="PANTHER" id="PTHR38344:SF1">
    <property type="entry name" value="INORGANIC CARBON TRANSPORTER SUBUNIT DABA-RELATED"/>
    <property type="match status" value="1"/>
</dbReference>
<evidence type="ECO:0000256" key="3">
    <source>
        <dbReference type="ARBA" id="ARBA00022723"/>
    </source>
</evidence>
<accession>A0A378JZS0</accession>
<keyword evidence="2" id="KW-1003">Cell membrane</keyword>
<dbReference type="Proteomes" id="UP000254040">
    <property type="component" value="Unassembled WGS sequence"/>
</dbReference>
<keyword evidence="7" id="KW-0812">Transmembrane</keyword>
<reference evidence="6 8" key="1">
    <citation type="submission" date="2015-11" db="EMBL/GenBank/DDBJ databases">
        <title>Genomic analysis of 38 Legionella species identifies large and diverse effector repertoires.</title>
        <authorList>
            <person name="Burstein D."/>
            <person name="Amaro F."/>
            <person name="Zusman T."/>
            <person name="Lifshitz Z."/>
            <person name="Cohen O."/>
            <person name="Gilbert J.A."/>
            <person name="Pupko T."/>
            <person name="Shuman H.A."/>
            <person name="Segal G."/>
        </authorList>
    </citation>
    <scope>NUCLEOTIDE SEQUENCE [LARGE SCALE GENOMIC DNA]</scope>
    <source>
        <strain evidence="6 8">ATCC 43877</strain>
    </source>
</reference>
<evidence type="ECO:0000256" key="1">
    <source>
        <dbReference type="ARBA" id="ARBA00022448"/>
    </source>
</evidence>
<evidence type="ECO:0000256" key="2">
    <source>
        <dbReference type="ARBA" id="ARBA00022475"/>
    </source>
</evidence>
<gene>
    <name evidence="6" type="ORF">Lmor_3060</name>
    <name evidence="7" type="ORF">NCTC12239_02475</name>
</gene>
<dbReference type="RefSeq" id="WP_162145893.1">
    <property type="nucleotide sequence ID" value="NZ_CAAAJG010000017.1"/>
</dbReference>
<dbReference type="Proteomes" id="UP000054985">
    <property type="component" value="Unassembled WGS sequence"/>
</dbReference>
<dbReference type="Pfam" id="PF10070">
    <property type="entry name" value="DabA"/>
    <property type="match status" value="1"/>
</dbReference>
<keyword evidence="3" id="KW-0479">Metal-binding</keyword>
<keyword evidence="1" id="KW-0813">Transport</keyword>
<evidence type="ECO:0000256" key="5">
    <source>
        <dbReference type="ARBA" id="ARBA00023136"/>
    </source>
</evidence>
<keyword evidence="4" id="KW-0862">Zinc</keyword>
<organism evidence="7 9">
    <name type="scientific">Legionella moravica</name>
    <dbReference type="NCBI Taxonomy" id="39962"/>
    <lineage>
        <taxon>Bacteria</taxon>
        <taxon>Pseudomonadati</taxon>
        <taxon>Pseudomonadota</taxon>
        <taxon>Gammaproteobacteria</taxon>
        <taxon>Legionellales</taxon>
        <taxon>Legionellaceae</taxon>
        <taxon>Legionella</taxon>
    </lineage>
</organism>
<dbReference type="EMBL" id="UGOG01000001">
    <property type="protein sequence ID" value="STX63530.1"/>
    <property type="molecule type" value="Genomic_DNA"/>
</dbReference>
<dbReference type="EMBL" id="LNYN01000042">
    <property type="protein sequence ID" value="KTD30953.1"/>
    <property type="molecule type" value="Genomic_DNA"/>
</dbReference>
<sequence length="874" mass="100889">MKMTQELLIDSINHAMELIPEQGPLEYFVHHNTIHHYQHLDFCDAVKKAALDYQCNAFMPEEFYWQEYANRGINKSDLFYEIDCYIKEHQLQIPNHILYRLLIQSETANHYLDKQECESVRNYFIQTKKYFYHYALREESGIDIDHFIAPHLLRFMATYFDFGSAYWSMTNKKEGMWASFRALYESSSFVDSAFLNSLSQQINNYGQMSPSLIMLELLEALQIDAEDLPDYLFDLAYRFKGWSGMIKSLNHHPEWIKVADIKPCFTELMTIIMICEWAAINTITKNLPTVPKFESSYLHSEQFIHHFFNKLFKHPELHSAFIQALPFLDDKSRQEILHRSFERTFYNNFFNAYVTQSPTPTEIPPEYQIICCLDEREESFRRYLERDPTCETFGYAGHFGLNIQFKGYFDKHTRALCPVNAKPEYLITENGTVNNAMGLKSLFLWGELLWLSVLSSKTILRSSVDTFLSCFLKVIPFSLDIISPRLTAKIKHSCTQLINNTVHTELVYKKEDCPSGMDLETRSTLAYNLLSAIGLTQHFGRYVIIMGHGSSSLNNPHEAAYDCGACGGGRGGANSRLMALLLNEPTVRERLKERAIAIPDHTTFIGAYHNTCSDGISYYDIPLKIQSDFKTIQNRIKRASQLNAKERCRRFSSVPFGKSPAYYHRKVQERSIDLRQPRPEYGHSTNALCIIGPRSHSKNLFLDRRSFLISYDPAQDKDGIILNKILNTAGPVCAGINLEYYFSYIDNETYGCGTKLPHNVTSLIGVMNGYQSDLQNGLSSQMIEIHQPIRLCILVICSLPALQKVLTTPGEFSELANNRWIKLSVHNTEDKKVYLYEDGLFEPIKHSSFPPTYFHQDEDVFNHAHHLSFGHLRS</sequence>
<keyword evidence="5" id="KW-0472">Membrane</keyword>
<reference evidence="7 9" key="2">
    <citation type="submission" date="2018-06" db="EMBL/GenBank/DDBJ databases">
        <authorList>
            <consortium name="Pathogen Informatics"/>
            <person name="Doyle S."/>
        </authorList>
    </citation>
    <scope>NUCLEOTIDE SEQUENCE [LARGE SCALE GENOMIC DNA]</scope>
    <source>
        <strain evidence="7 9">NCTC12239</strain>
    </source>
</reference>
<dbReference type="GO" id="GO:0046872">
    <property type="term" value="F:metal ion binding"/>
    <property type="evidence" value="ECO:0007669"/>
    <property type="project" value="UniProtKB-KW"/>
</dbReference>
<evidence type="ECO:0000313" key="7">
    <source>
        <dbReference type="EMBL" id="STX63530.1"/>
    </source>
</evidence>
<dbReference type="InterPro" id="IPR018752">
    <property type="entry name" value="DabA"/>
</dbReference>
<evidence type="ECO:0000256" key="4">
    <source>
        <dbReference type="ARBA" id="ARBA00022833"/>
    </source>
</evidence>
<dbReference type="STRING" id="39962.Lmor_3060"/>
<evidence type="ECO:0000313" key="9">
    <source>
        <dbReference type="Proteomes" id="UP000254040"/>
    </source>
</evidence>
<dbReference type="AlphaFoldDB" id="A0A378JZS0"/>
<name>A0A378JZS0_9GAMM</name>
<keyword evidence="8" id="KW-1185">Reference proteome</keyword>
<dbReference type="PANTHER" id="PTHR38344">
    <property type="entry name" value="UPF0753 PROTEIN AQ_863"/>
    <property type="match status" value="1"/>
</dbReference>
<evidence type="ECO:0000313" key="6">
    <source>
        <dbReference type="EMBL" id="KTD30953.1"/>
    </source>
</evidence>
<proteinExistence type="predicted"/>
<evidence type="ECO:0000313" key="8">
    <source>
        <dbReference type="Proteomes" id="UP000054985"/>
    </source>
</evidence>